<keyword evidence="3" id="KW-1185">Reference proteome</keyword>
<proteinExistence type="predicted"/>
<gene>
    <name evidence="2" type="ORF">HUJ06_009737</name>
</gene>
<evidence type="ECO:0000256" key="1">
    <source>
        <dbReference type="SAM" id="Phobius"/>
    </source>
</evidence>
<sequence>MSSVCIRSQLPTRLNWVAESLGFIMFSCGFIIAFLTAISSTPLHFPVQFPTLMGCLLHAVRERERERERGISLKVPFIGYWIIIYSRERMTRKHICWPSYYFTHITRQTPYQSGVRFQQSKKIISYYFLVQELHQAVNAK</sequence>
<accession>A0A822YIY8</accession>
<protein>
    <submittedName>
        <fullName evidence="2">Uncharacterized protein</fullName>
    </submittedName>
</protein>
<name>A0A822YIY8_NELNU</name>
<evidence type="ECO:0000313" key="3">
    <source>
        <dbReference type="Proteomes" id="UP000607653"/>
    </source>
</evidence>
<dbReference type="AlphaFoldDB" id="A0A822YIY8"/>
<dbReference type="EMBL" id="DUZY01000003">
    <property type="protein sequence ID" value="DAD30886.1"/>
    <property type="molecule type" value="Genomic_DNA"/>
</dbReference>
<reference evidence="2 3" key="1">
    <citation type="journal article" date="2020" name="Mol. Biol. Evol.">
        <title>Distinct Expression and Methylation Patterns for Genes with Different Fates following a Single Whole-Genome Duplication in Flowering Plants.</title>
        <authorList>
            <person name="Shi T."/>
            <person name="Rahmani R.S."/>
            <person name="Gugger P.F."/>
            <person name="Wang M."/>
            <person name="Li H."/>
            <person name="Zhang Y."/>
            <person name="Li Z."/>
            <person name="Wang Q."/>
            <person name="Van de Peer Y."/>
            <person name="Marchal K."/>
            <person name="Chen J."/>
        </authorList>
    </citation>
    <scope>NUCLEOTIDE SEQUENCE [LARGE SCALE GENOMIC DNA]</scope>
    <source>
        <tissue evidence="2">Leaf</tissue>
    </source>
</reference>
<keyword evidence="1" id="KW-0472">Membrane</keyword>
<keyword evidence="1" id="KW-1133">Transmembrane helix</keyword>
<keyword evidence="1" id="KW-0812">Transmembrane</keyword>
<comment type="caution">
    <text evidence="2">The sequence shown here is derived from an EMBL/GenBank/DDBJ whole genome shotgun (WGS) entry which is preliminary data.</text>
</comment>
<evidence type="ECO:0000313" key="2">
    <source>
        <dbReference type="EMBL" id="DAD30886.1"/>
    </source>
</evidence>
<feature type="transmembrane region" description="Helical" evidence="1">
    <location>
        <begin position="16"/>
        <end position="37"/>
    </location>
</feature>
<dbReference type="Proteomes" id="UP000607653">
    <property type="component" value="Unassembled WGS sequence"/>
</dbReference>
<organism evidence="2 3">
    <name type="scientific">Nelumbo nucifera</name>
    <name type="common">Sacred lotus</name>
    <dbReference type="NCBI Taxonomy" id="4432"/>
    <lineage>
        <taxon>Eukaryota</taxon>
        <taxon>Viridiplantae</taxon>
        <taxon>Streptophyta</taxon>
        <taxon>Embryophyta</taxon>
        <taxon>Tracheophyta</taxon>
        <taxon>Spermatophyta</taxon>
        <taxon>Magnoliopsida</taxon>
        <taxon>Proteales</taxon>
        <taxon>Nelumbonaceae</taxon>
        <taxon>Nelumbo</taxon>
    </lineage>
</organism>